<gene>
    <name evidence="1" type="ORF">HYY65_09105</name>
</gene>
<name>A0A932GQF7_UNCTE</name>
<dbReference type="EMBL" id="JACPSX010000174">
    <property type="protein sequence ID" value="MBI3015198.1"/>
    <property type="molecule type" value="Genomic_DNA"/>
</dbReference>
<protein>
    <submittedName>
        <fullName evidence="1">GIY-YIG nuclease family protein</fullName>
    </submittedName>
</protein>
<dbReference type="PANTHER" id="PTHR37460">
    <property type="entry name" value="ENDONUCLEASE III"/>
    <property type="match status" value="1"/>
</dbReference>
<dbReference type="CDD" id="cd10441">
    <property type="entry name" value="GIY-YIG_COG1833"/>
    <property type="match status" value="1"/>
</dbReference>
<dbReference type="Pfam" id="PF01986">
    <property type="entry name" value="DUF123"/>
    <property type="match status" value="1"/>
</dbReference>
<organism evidence="1 2">
    <name type="scientific">Tectimicrobiota bacterium</name>
    <dbReference type="NCBI Taxonomy" id="2528274"/>
    <lineage>
        <taxon>Bacteria</taxon>
        <taxon>Pseudomonadati</taxon>
        <taxon>Nitrospinota/Tectimicrobiota group</taxon>
        <taxon>Candidatus Tectimicrobiota</taxon>
    </lineage>
</organism>
<evidence type="ECO:0000313" key="1">
    <source>
        <dbReference type="EMBL" id="MBI3015198.1"/>
    </source>
</evidence>
<dbReference type="InterPro" id="IPR002837">
    <property type="entry name" value="DUF123"/>
</dbReference>
<accession>A0A932GQF7</accession>
<proteinExistence type="predicted"/>
<dbReference type="AlphaFoldDB" id="A0A932GQF7"/>
<dbReference type="Proteomes" id="UP000741360">
    <property type="component" value="Unassembled WGS sequence"/>
</dbReference>
<dbReference type="PANTHER" id="PTHR37460:SF1">
    <property type="entry name" value="ENDONUCLEASE III"/>
    <property type="match status" value="1"/>
</dbReference>
<comment type="caution">
    <text evidence="1">The sequence shown here is derived from an EMBL/GenBank/DDBJ whole genome shotgun (WGS) entry which is preliminary data.</text>
</comment>
<evidence type="ECO:0000313" key="2">
    <source>
        <dbReference type="Proteomes" id="UP000741360"/>
    </source>
</evidence>
<sequence>MVLELFPERGSSPWPEAASGPGCYQLLIQVNSPCHIAVSRLGEFLFPAGTYVYTGSALAGLKGRVSRHLSDHKIPYWHIDYLLAAPWAHINRVLLFPGRRRRECTLNLRVQCLPDARVIAPRFGCGDCRRGCLSHLFHLPSESPRIP</sequence>
<reference evidence="1" key="1">
    <citation type="submission" date="2020-07" db="EMBL/GenBank/DDBJ databases">
        <title>Huge and variable diversity of episymbiotic CPR bacteria and DPANN archaea in groundwater ecosystems.</title>
        <authorList>
            <person name="He C.Y."/>
            <person name="Keren R."/>
            <person name="Whittaker M."/>
            <person name="Farag I.F."/>
            <person name="Doudna J."/>
            <person name="Cate J.H.D."/>
            <person name="Banfield J.F."/>
        </authorList>
    </citation>
    <scope>NUCLEOTIDE SEQUENCE</scope>
    <source>
        <strain evidence="1">NC_groundwater_717_Ag_S-0.2um_59_8</strain>
    </source>
</reference>